<proteinExistence type="predicted"/>
<dbReference type="Pfam" id="PF01636">
    <property type="entry name" value="APH"/>
    <property type="match status" value="1"/>
</dbReference>
<name>A0ABS8E2U0_9ACTN</name>
<reference evidence="2 3" key="1">
    <citation type="submission" date="2021-08" db="EMBL/GenBank/DDBJ databases">
        <title>Genomic Architecture of Streptomyces flavotricini NGL1 and Streptomyces erythrochromogenes HMS4 With Differential Plant Beneficial attributes and laccase production capabilities.</title>
        <authorList>
            <person name="Salwan R."/>
            <person name="Kaur R."/>
            <person name="Sharma V."/>
        </authorList>
    </citation>
    <scope>NUCLEOTIDE SEQUENCE [LARGE SCALE GENOMIC DNA]</scope>
    <source>
        <strain evidence="2 3">NGL1</strain>
    </source>
</reference>
<evidence type="ECO:0000313" key="2">
    <source>
        <dbReference type="EMBL" id="MCC0094619.1"/>
    </source>
</evidence>
<keyword evidence="3" id="KW-1185">Reference proteome</keyword>
<sequence>MAVGTVHDEEQQNEFVAEVLELRYGLSADGIERVPPTDLGAVINRRVLTSGGDRVYIKEYPGGGTLHEVRAALDMAQFCFAAQLPVPRVWPDESGDVLSEFGGSAWAVVSEAPGRISPHVMSGPQAEHIGMVLGRMHRVLAAYPLPQSSQPRRWSSHPVEGALAECDALLRRLPAQLLNGPTSLRTDLAQRADDLRGEAERLRSGVPRDLVEHAIHGGFTPRHVLLVTDVVTGVIGFRCQSGMPAWELGRIALDPRTVAGNDEWLGGVIALVSAYRSENPTLPVRDITASARIALLHMLFSFGGAKTTTCCTSLEADGLRHRWADQQAAIRRVLTSLDDLEEALRSTPGHSPGTRR</sequence>
<dbReference type="InterPro" id="IPR002575">
    <property type="entry name" value="Aminoglycoside_PTrfase"/>
</dbReference>
<evidence type="ECO:0000313" key="3">
    <source>
        <dbReference type="Proteomes" id="UP001520654"/>
    </source>
</evidence>
<dbReference type="Proteomes" id="UP001520654">
    <property type="component" value="Unassembled WGS sequence"/>
</dbReference>
<dbReference type="SUPFAM" id="SSF56112">
    <property type="entry name" value="Protein kinase-like (PK-like)"/>
    <property type="match status" value="1"/>
</dbReference>
<dbReference type="Gene3D" id="3.90.1200.10">
    <property type="match status" value="1"/>
</dbReference>
<gene>
    <name evidence="2" type="ORF">K7B10_07445</name>
</gene>
<protein>
    <submittedName>
        <fullName evidence="2">Phosphotransferase</fullName>
    </submittedName>
</protein>
<feature type="domain" description="Aminoglycoside phosphotransferase" evidence="1">
    <location>
        <begin position="43"/>
        <end position="270"/>
    </location>
</feature>
<dbReference type="EMBL" id="JAINUL010000001">
    <property type="protein sequence ID" value="MCC0094619.1"/>
    <property type="molecule type" value="Genomic_DNA"/>
</dbReference>
<accession>A0ABS8E2U0</accession>
<evidence type="ECO:0000259" key="1">
    <source>
        <dbReference type="Pfam" id="PF01636"/>
    </source>
</evidence>
<dbReference type="InterPro" id="IPR011009">
    <property type="entry name" value="Kinase-like_dom_sf"/>
</dbReference>
<comment type="caution">
    <text evidence="2">The sequence shown here is derived from an EMBL/GenBank/DDBJ whole genome shotgun (WGS) entry which is preliminary data.</text>
</comment>
<organism evidence="2 3">
    <name type="scientific">Streptomyces flavotricini</name>
    <dbReference type="NCBI Taxonomy" id="66888"/>
    <lineage>
        <taxon>Bacteria</taxon>
        <taxon>Bacillati</taxon>
        <taxon>Actinomycetota</taxon>
        <taxon>Actinomycetes</taxon>
        <taxon>Kitasatosporales</taxon>
        <taxon>Streptomycetaceae</taxon>
        <taxon>Streptomyces</taxon>
    </lineage>
</organism>